<evidence type="ECO:0008006" key="5">
    <source>
        <dbReference type="Google" id="ProtNLM"/>
    </source>
</evidence>
<dbReference type="Proteomes" id="UP001171299">
    <property type="component" value="Unassembled WGS sequence"/>
</dbReference>
<evidence type="ECO:0000313" key="3">
    <source>
        <dbReference type="Proteomes" id="UP000424872"/>
    </source>
</evidence>
<evidence type="ECO:0000313" key="1">
    <source>
        <dbReference type="EMBL" id="MDO6407402.1"/>
    </source>
</evidence>
<protein>
    <recommendedName>
        <fullName evidence="5">Pectate lyase superfamily protein domain-containing protein</fullName>
    </recommendedName>
</protein>
<dbReference type="EMBL" id="JAUOOM010000011">
    <property type="protein sequence ID" value="MDO6407402.1"/>
    <property type="molecule type" value="Genomic_DNA"/>
</dbReference>
<keyword evidence="2" id="KW-0614">Plasmid</keyword>
<sequence length="585" mass="65760">MRLKRNINRRVFFRSLVAFITCDYFISKSNASENTLIRVGDNNYLSQVVTMSIDDLAKYHSRNNDSEVLLVSNDNLSANDGYASYFVKKSSLKNELIDGVMFVQGNDCVWERVVHGEIYPEWFGAKGNENGDDTEAFIKANNVAHEYNLPLRLRPGMIYCLSDSFTIDASKTCWTCNGKTSLLWTKHKDNIPAITLISTQSNYKKRYQNVTEVLNNINLIGGDIKGLFRCPAIQIGGPDTSSSLFTVRNVSIQGWQQSLLFSENAWRIKFENCQFLWGHIETINKYQNAGECMVFDNCMFADNTSHTKLYYGDWNFTGCSFDNHEIIASGNSSVFVSHSHMENPGRNSHYYVIGTVASTEAFLSITDSFIFLNKKEIIITTTLFNILAGNDNGLYLDNIKITLPENYDPSTGKEGLPLLVGGEGRSVIGKLFFDSKYIPCISKNSNIIFQDPMFHAGGLRWNLLGKIEKNETASVLGASFLKITDTSSSVEQMGNVDNARVISGALKLKIENCFADIFILFRDLNSNEILRDELTVGDNHSGDWQLIKYNKVVPPGTHFVSIRISALSGQDDFYLQLGCVLFNYV</sequence>
<dbReference type="KEGG" id="ppho:CTZ24_24100"/>
<dbReference type="SUPFAM" id="SSF51126">
    <property type="entry name" value="Pectin lyase-like"/>
    <property type="match status" value="1"/>
</dbReference>
<evidence type="ECO:0000313" key="4">
    <source>
        <dbReference type="Proteomes" id="UP001171299"/>
    </source>
</evidence>
<name>A0AAP9HA89_9GAMM</name>
<keyword evidence="4" id="KW-1185">Reference proteome</keyword>
<dbReference type="EMBL" id="CP024638">
    <property type="protein sequence ID" value="QGR09548.1"/>
    <property type="molecule type" value="Genomic_DNA"/>
</dbReference>
<reference evidence="3" key="1">
    <citation type="submission" date="2017-11" db="EMBL/GenBank/DDBJ databases">
        <title>Genome sequence of Pantoea sp. MSR2.</title>
        <authorList>
            <person name="Nascimento F.X."/>
        </authorList>
    </citation>
    <scope>NUCLEOTIDE SEQUENCE [LARGE SCALE GENOMIC DNA]</scope>
    <source>
        <strain evidence="3">MSR2</strain>
        <plasmid evidence="3">pmsr2b</plasmid>
    </source>
</reference>
<geneLocation type="plasmid" evidence="2">
    <name>pMSR2B</name>
</geneLocation>
<dbReference type="Gene3D" id="2.160.20.10">
    <property type="entry name" value="Single-stranded right-handed beta-helix, Pectin lyase-like"/>
    <property type="match status" value="1"/>
</dbReference>
<gene>
    <name evidence="2" type="ORF">CTZ24_24100</name>
    <name evidence="1" type="ORF">Q3404_12520</name>
</gene>
<dbReference type="InterPro" id="IPR012334">
    <property type="entry name" value="Pectin_lyas_fold"/>
</dbReference>
<dbReference type="InterPro" id="IPR011050">
    <property type="entry name" value="Pectin_lyase_fold/virulence"/>
</dbReference>
<evidence type="ECO:0000313" key="2">
    <source>
        <dbReference type="EMBL" id="QGR09548.1"/>
    </source>
</evidence>
<reference evidence="2" key="2">
    <citation type="journal article" date="2020" name="Environ. Microbiol.">
        <title>The extreme plant-growth-promoting properties of Pantoea phytobeneficialis MSR2 revealed by functional and genomic analysis.</title>
        <authorList>
            <person name="Nascimento F.X."/>
            <person name="Hernandez A.G."/>
            <person name="Glick B.R."/>
            <person name="Rossi M.J."/>
        </authorList>
    </citation>
    <scope>NUCLEOTIDE SEQUENCE</scope>
    <source>
        <strain evidence="2">MSR2</strain>
    </source>
</reference>
<organism evidence="2 3">
    <name type="scientific">Pantoea phytobeneficialis</name>
    <dbReference type="NCBI Taxonomy" id="2052056"/>
    <lineage>
        <taxon>Bacteria</taxon>
        <taxon>Pseudomonadati</taxon>
        <taxon>Pseudomonadota</taxon>
        <taxon>Gammaproteobacteria</taxon>
        <taxon>Enterobacterales</taxon>
        <taxon>Erwiniaceae</taxon>
        <taxon>Pantoea</taxon>
    </lineage>
</organism>
<reference evidence="1" key="3">
    <citation type="submission" date="2023-07" db="EMBL/GenBank/DDBJ databases">
        <title>The extreme plant-growth-promoting properties of Pantoea phytobeneficialis PF55 revealed by functional and genomic analysis.</title>
        <authorList>
            <person name="Nascimento F.X."/>
            <person name="Marcio R.J."/>
        </authorList>
    </citation>
    <scope>NUCLEOTIDE SEQUENCE</scope>
    <source>
        <strain evidence="1">PF55</strain>
    </source>
</reference>
<geneLocation type="plasmid" evidence="3">
    <name>pmsr2b</name>
</geneLocation>
<dbReference type="Proteomes" id="UP000424872">
    <property type="component" value="Plasmid pMSR2B"/>
</dbReference>
<dbReference type="RefSeq" id="WP_208726765.1">
    <property type="nucleotide sequence ID" value="NZ_CP024638.1"/>
</dbReference>
<proteinExistence type="predicted"/>
<accession>A0AAP9HA89</accession>
<dbReference type="AlphaFoldDB" id="A0AAP9HA89"/>